<reference evidence="3 4" key="1">
    <citation type="journal article" date="2016" name="Nat. Commun.">
        <title>Thousands of microbial genomes shed light on interconnected biogeochemical processes in an aquifer system.</title>
        <authorList>
            <person name="Anantharaman K."/>
            <person name="Brown C.T."/>
            <person name="Hug L.A."/>
            <person name="Sharon I."/>
            <person name="Castelle C.J."/>
            <person name="Probst A.J."/>
            <person name="Thomas B.C."/>
            <person name="Singh A."/>
            <person name="Wilkins M.J."/>
            <person name="Karaoz U."/>
            <person name="Brodie E.L."/>
            <person name="Williams K.H."/>
            <person name="Hubbard S.S."/>
            <person name="Banfield J.F."/>
        </authorList>
    </citation>
    <scope>NUCLEOTIDE SEQUENCE [LARGE SCALE GENOMIC DNA]</scope>
</reference>
<proteinExistence type="predicted"/>
<evidence type="ECO:0000313" key="3">
    <source>
        <dbReference type="EMBL" id="OGK18428.1"/>
    </source>
</evidence>
<evidence type="ECO:0000256" key="1">
    <source>
        <dbReference type="SAM" id="Phobius"/>
    </source>
</evidence>
<comment type="caution">
    <text evidence="3">The sequence shown here is derived from an EMBL/GenBank/DDBJ whole genome shotgun (WGS) entry which is preliminary data.</text>
</comment>
<dbReference type="Pfam" id="PF24709">
    <property type="entry name" value="DUF7670"/>
    <property type="match status" value="1"/>
</dbReference>
<evidence type="ECO:0000259" key="2">
    <source>
        <dbReference type="Pfam" id="PF24709"/>
    </source>
</evidence>
<gene>
    <name evidence="3" type="ORF">A2866_05595</name>
</gene>
<keyword evidence="1" id="KW-0812">Transmembrane</keyword>
<evidence type="ECO:0000313" key="4">
    <source>
        <dbReference type="Proteomes" id="UP000177026"/>
    </source>
</evidence>
<accession>A0A1F7GHG2</accession>
<feature type="transmembrane region" description="Helical" evidence="1">
    <location>
        <begin position="12"/>
        <end position="36"/>
    </location>
</feature>
<keyword evidence="1" id="KW-1133">Transmembrane helix</keyword>
<sequence>MFSLDVFSEGGNFWEMLGGFLIHTIPSILMTGVLVLAWRRDWLGFMTFLGAAIFFLRFLLRNPIEELGVLLLISGPMTVIALLFWANWKWGKPQRNVSS</sequence>
<keyword evidence="1" id="KW-0472">Membrane</keyword>
<dbReference type="EMBL" id="MFZI01000071">
    <property type="protein sequence ID" value="OGK18428.1"/>
    <property type="molecule type" value="Genomic_DNA"/>
</dbReference>
<dbReference type="Proteomes" id="UP000177026">
    <property type="component" value="Unassembled WGS sequence"/>
</dbReference>
<protein>
    <recommendedName>
        <fullName evidence="2">DUF7670 domain-containing protein</fullName>
    </recommendedName>
</protein>
<feature type="transmembrane region" description="Helical" evidence="1">
    <location>
        <begin position="42"/>
        <end position="60"/>
    </location>
</feature>
<feature type="domain" description="DUF7670" evidence="2">
    <location>
        <begin position="1"/>
        <end position="92"/>
    </location>
</feature>
<name>A0A1F7GHG2_9BACT</name>
<dbReference type="AlphaFoldDB" id="A0A1F7GHG2"/>
<dbReference type="InterPro" id="IPR056087">
    <property type="entry name" value="DUF7670"/>
</dbReference>
<feature type="transmembrane region" description="Helical" evidence="1">
    <location>
        <begin position="67"/>
        <end position="88"/>
    </location>
</feature>
<organism evidence="3 4">
    <name type="scientific">Candidatus Roizmanbacteria bacterium RIFCSPHIGHO2_01_FULL_39_8</name>
    <dbReference type="NCBI Taxonomy" id="1802033"/>
    <lineage>
        <taxon>Bacteria</taxon>
        <taxon>Candidatus Roizmaniibacteriota</taxon>
    </lineage>
</organism>